<evidence type="ECO:0000256" key="6">
    <source>
        <dbReference type="SAM" id="MobiDB-lite"/>
    </source>
</evidence>
<keyword evidence="4 7" id="KW-0472">Membrane</keyword>
<evidence type="ECO:0000256" key="1">
    <source>
        <dbReference type="ARBA" id="ARBA00004141"/>
    </source>
</evidence>
<dbReference type="GO" id="GO:0016020">
    <property type="term" value="C:membrane"/>
    <property type="evidence" value="ECO:0007669"/>
    <property type="project" value="UniProtKB-SubCell"/>
</dbReference>
<feature type="transmembrane region" description="Helical" evidence="7">
    <location>
        <begin position="41"/>
        <end position="62"/>
    </location>
</feature>
<dbReference type="Pfam" id="PF20684">
    <property type="entry name" value="Fung_rhodopsin"/>
    <property type="match status" value="1"/>
</dbReference>
<feature type="transmembrane region" description="Helical" evidence="7">
    <location>
        <begin position="82"/>
        <end position="103"/>
    </location>
</feature>
<evidence type="ECO:0000256" key="3">
    <source>
        <dbReference type="ARBA" id="ARBA00022989"/>
    </source>
</evidence>
<name>A0A6A6QQQ1_9PEZI</name>
<dbReference type="EMBL" id="MU004191">
    <property type="protein sequence ID" value="KAF2494340.1"/>
    <property type="molecule type" value="Genomic_DNA"/>
</dbReference>
<feature type="transmembrane region" description="Helical" evidence="7">
    <location>
        <begin position="115"/>
        <end position="140"/>
    </location>
</feature>
<evidence type="ECO:0000256" key="2">
    <source>
        <dbReference type="ARBA" id="ARBA00022692"/>
    </source>
</evidence>
<evidence type="ECO:0000256" key="4">
    <source>
        <dbReference type="ARBA" id="ARBA00023136"/>
    </source>
</evidence>
<dbReference type="AlphaFoldDB" id="A0A6A6QQQ1"/>
<dbReference type="InterPro" id="IPR052337">
    <property type="entry name" value="SAT4-like"/>
</dbReference>
<protein>
    <recommendedName>
        <fullName evidence="8">Rhodopsin domain-containing protein</fullName>
    </recommendedName>
</protein>
<keyword evidence="3 7" id="KW-1133">Transmembrane helix</keyword>
<proteinExistence type="inferred from homology"/>
<evidence type="ECO:0000259" key="8">
    <source>
        <dbReference type="Pfam" id="PF20684"/>
    </source>
</evidence>
<dbReference type="PANTHER" id="PTHR33048:SF47">
    <property type="entry name" value="INTEGRAL MEMBRANE PROTEIN-RELATED"/>
    <property type="match status" value="1"/>
</dbReference>
<evidence type="ECO:0000313" key="10">
    <source>
        <dbReference type="Proteomes" id="UP000799750"/>
    </source>
</evidence>
<comment type="similarity">
    <text evidence="5">Belongs to the SAT4 family.</text>
</comment>
<feature type="transmembrane region" description="Helical" evidence="7">
    <location>
        <begin position="196"/>
        <end position="220"/>
    </location>
</feature>
<sequence>MAIRDYRALIPCTVFFAISTALIFMRMYVRGARLRNIGTDDVLCCIAGLFNIGVTTCFLLRIEYDYRTVDWIQTPHEMRVSMLSYYLSMPLYQLALGCIKASIIFQYRRIFRDALGPACTVLLAIIICNSTAFFLIMILRCSPIDGPWTNHSTACMDVKLINYVFIAINFSTDIVLLLLPMRILRDLNLAQAEKRGLVFVFGLGGFAALTSILRLQYVLALRSDGNKVYNGLLMWCCIEISVSIICASLPSLNGIMARRFPHVWRKDSDDSSSRRSSRWTPRELRKKLYATNSKGQESTERISGAITVAERNPSRSSKQKIQVTTTLQQSVEDKPAGTNAEPRAVTFCEPSVKGREERYDWCNQKSWVADMVAEITEPRNEHGRANDGPSETGLEMIPLETL</sequence>
<evidence type="ECO:0000256" key="5">
    <source>
        <dbReference type="ARBA" id="ARBA00038359"/>
    </source>
</evidence>
<feature type="domain" description="Rhodopsin" evidence="8">
    <location>
        <begin position="25"/>
        <end position="257"/>
    </location>
</feature>
<organism evidence="9 10">
    <name type="scientific">Lophium mytilinum</name>
    <dbReference type="NCBI Taxonomy" id="390894"/>
    <lineage>
        <taxon>Eukaryota</taxon>
        <taxon>Fungi</taxon>
        <taxon>Dikarya</taxon>
        <taxon>Ascomycota</taxon>
        <taxon>Pezizomycotina</taxon>
        <taxon>Dothideomycetes</taxon>
        <taxon>Pleosporomycetidae</taxon>
        <taxon>Mytilinidiales</taxon>
        <taxon>Mytilinidiaceae</taxon>
        <taxon>Lophium</taxon>
    </lineage>
</organism>
<evidence type="ECO:0000313" key="9">
    <source>
        <dbReference type="EMBL" id="KAF2494340.1"/>
    </source>
</evidence>
<accession>A0A6A6QQQ1</accession>
<dbReference type="OrthoDB" id="444631at2759"/>
<dbReference type="InterPro" id="IPR049326">
    <property type="entry name" value="Rhodopsin_dom_fungi"/>
</dbReference>
<feature type="transmembrane region" description="Helical" evidence="7">
    <location>
        <begin position="232"/>
        <end position="256"/>
    </location>
</feature>
<reference evidence="9" key="1">
    <citation type="journal article" date="2020" name="Stud. Mycol.">
        <title>101 Dothideomycetes genomes: a test case for predicting lifestyles and emergence of pathogens.</title>
        <authorList>
            <person name="Haridas S."/>
            <person name="Albert R."/>
            <person name="Binder M."/>
            <person name="Bloem J."/>
            <person name="Labutti K."/>
            <person name="Salamov A."/>
            <person name="Andreopoulos B."/>
            <person name="Baker S."/>
            <person name="Barry K."/>
            <person name="Bills G."/>
            <person name="Bluhm B."/>
            <person name="Cannon C."/>
            <person name="Castanera R."/>
            <person name="Culley D."/>
            <person name="Daum C."/>
            <person name="Ezra D."/>
            <person name="Gonzalez J."/>
            <person name="Henrissat B."/>
            <person name="Kuo A."/>
            <person name="Liang C."/>
            <person name="Lipzen A."/>
            <person name="Lutzoni F."/>
            <person name="Magnuson J."/>
            <person name="Mondo S."/>
            <person name="Nolan M."/>
            <person name="Ohm R."/>
            <person name="Pangilinan J."/>
            <person name="Park H.-J."/>
            <person name="Ramirez L."/>
            <person name="Alfaro M."/>
            <person name="Sun H."/>
            <person name="Tritt A."/>
            <person name="Yoshinaga Y."/>
            <person name="Zwiers L.-H."/>
            <person name="Turgeon B."/>
            <person name="Goodwin S."/>
            <person name="Spatafora J."/>
            <person name="Crous P."/>
            <person name="Grigoriev I."/>
        </authorList>
    </citation>
    <scope>NUCLEOTIDE SEQUENCE</scope>
    <source>
        <strain evidence="9">CBS 269.34</strain>
    </source>
</reference>
<evidence type="ECO:0000256" key="7">
    <source>
        <dbReference type="SAM" id="Phobius"/>
    </source>
</evidence>
<dbReference type="PANTHER" id="PTHR33048">
    <property type="entry name" value="PTH11-LIKE INTEGRAL MEMBRANE PROTEIN (AFU_ORTHOLOGUE AFUA_5G11245)"/>
    <property type="match status" value="1"/>
</dbReference>
<feature type="transmembrane region" description="Helical" evidence="7">
    <location>
        <begin position="160"/>
        <end position="184"/>
    </location>
</feature>
<keyword evidence="2 7" id="KW-0812">Transmembrane</keyword>
<dbReference type="Proteomes" id="UP000799750">
    <property type="component" value="Unassembled WGS sequence"/>
</dbReference>
<feature type="transmembrane region" description="Helical" evidence="7">
    <location>
        <begin position="6"/>
        <end position="29"/>
    </location>
</feature>
<comment type="subcellular location">
    <subcellularLocation>
        <location evidence="1">Membrane</location>
        <topology evidence="1">Multi-pass membrane protein</topology>
    </subcellularLocation>
</comment>
<keyword evidence="10" id="KW-1185">Reference proteome</keyword>
<gene>
    <name evidence="9" type="ORF">BU16DRAFT_540819</name>
</gene>
<feature type="region of interest" description="Disordered" evidence="6">
    <location>
        <begin position="378"/>
        <end position="402"/>
    </location>
</feature>